<keyword evidence="1" id="KW-0560">Oxidoreductase</keyword>
<evidence type="ECO:0008006" key="5">
    <source>
        <dbReference type="Google" id="ProtNLM"/>
    </source>
</evidence>
<organism evidence="3 4">
    <name type="scientific">Colletotrichum salicis</name>
    <dbReference type="NCBI Taxonomy" id="1209931"/>
    <lineage>
        <taxon>Eukaryota</taxon>
        <taxon>Fungi</taxon>
        <taxon>Dikarya</taxon>
        <taxon>Ascomycota</taxon>
        <taxon>Pezizomycotina</taxon>
        <taxon>Sordariomycetes</taxon>
        <taxon>Hypocreomycetidae</taxon>
        <taxon>Glomerellales</taxon>
        <taxon>Glomerellaceae</taxon>
        <taxon>Colletotrichum</taxon>
        <taxon>Colletotrichum acutatum species complex</taxon>
    </lineage>
</organism>
<sequence>MSTSPSSTRIVITPENTGLWGIKQSDEAAKRTSELLEKDLNLHHVFLNRSGFHDHMLHHILALYGTGANEAQIQRAFDLRHDLQRPVQPLHEHVVSELLDDWSSAHTYLGKDEHYPDFLAYFQRKIEAESYEKVVCDTLLKRDAAANNMLLRLHGGVLHSLIQLMHGLEWKQPAIVAEGLAQTAVHGTSSLDDLMLPSEAAVEQSAQATRMPAILDLFEEVRTSAALKGAARFQDDSKIRDGLLQRAKEPMLEILRKVHVLDDELEERTAEMFHAIILVASSAAVHPTKHVKYDFFLMHHVNSAAFYLTTLAQPWLSREDKRRLLEWKIRMDLIEYTARGRTPIDIGLITSYHPKVPGQTSIRGKFRKLHFTIGNRLQDFGDDGHGIKQARATALCHELLKSYENKSWNKLKGDDVWGKIQHMVVDALEAPGALYARSTGYEEAWADMPPKSAPRRSDEELRALQTGSGASAVALTS</sequence>
<dbReference type="EMBL" id="JFFI01001482">
    <property type="protein sequence ID" value="KXH59624.1"/>
    <property type="molecule type" value="Genomic_DNA"/>
</dbReference>
<protein>
    <recommendedName>
        <fullName evidence="5">HypA protein</fullName>
    </recommendedName>
</protein>
<dbReference type="GO" id="GO:0016491">
    <property type="term" value="F:oxidoreductase activity"/>
    <property type="evidence" value="ECO:0007669"/>
    <property type="project" value="UniProtKB-KW"/>
</dbReference>
<dbReference type="InterPro" id="IPR025337">
    <property type="entry name" value="Questin_oxidase-like"/>
</dbReference>
<reference evidence="3 4" key="1">
    <citation type="submission" date="2014-02" db="EMBL/GenBank/DDBJ databases">
        <title>The genome sequence of Colletotrichum salicis CBS 607.94.</title>
        <authorList>
            <person name="Baroncelli R."/>
            <person name="Thon M.R."/>
        </authorList>
    </citation>
    <scope>NUCLEOTIDE SEQUENCE [LARGE SCALE GENOMIC DNA]</scope>
    <source>
        <strain evidence="3 4">CBS 607.94</strain>
    </source>
</reference>
<evidence type="ECO:0000256" key="2">
    <source>
        <dbReference type="SAM" id="MobiDB-lite"/>
    </source>
</evidence>
<evidence type="ECO:0000256" key="1">
    <source>
        <dbReference type="ARBA" id="ARBA00023002"/>
    </source>
</evidence>
<proteinExistence type="predicted"/>
<dbReference type="Proteomes" id="UP000070121">
    <property type="component" value="Unassembled WGS sequence"/>
</dbReference>
<evidence type="ECO:0000313" key="3">
    <source>
        <dbReference type="EMBL" id="KXH59624.1"/>
    </source>
</evidence>
<dbReference type="Pfam" id="PF14027">
    <property type="entry name" value="Questin_oxidase"/>
    <property type="match status" value="1"/>
</dbReference>
<comment type="caution">
    <text evidence="3">The sequence shown here is derived from an EMBL/GenBank/DDBJ whole genome shotgun (WGS) entry which is preliminary data.</text>
</comment>
<gene>
    <name evidence="3" type="ORF">CSAL01_04175</name>
</gene>
<keyword evidence="4" id="KW-1185">Reference proteome</keyword>
<feature type="compositionally biased region" description="Polar residues" evidence="2">
    <location>
        <begin position="465"/>
        <end position="477"/>
    </location>
</feature>
<name>A0A135UGW7_9PEZI</name>
<feature type="region of interest" description="Disordered" evidence="2">
    <location>
        <begin position="446"/>
        <end position="477"/>
    </location>
</feature>
<dbReference type="PANTHER" id="PTHR35870:SF1">
    <property type="entry name" value="PROTEIN, PUTATIVE (AFU_ORTHOLOGUE AFUA_5G03330)-RELATED"/>
    <property type="match status" value="1"/>
</dbReference>
<accession>A0A135UGW7</accession>
<dbReference type="PANTHER" id="PTHR35870">
    <property type="entry name" value="PROTEIN, PUTATIVE (AFU_ORTHOLOGUE AFUA_5G03330)-RELATED"/>
    <property type="match status" value="1"/>
</dbReference>
<dbReference type="AlphaFoldDB" id="A0A135UGW7"/>
<dbReference type="STRING" id="1209931.A0A135UGW7"/>
<dbReference type="OrthoDB" id="10004862at2759"/>
<evidence type="ECO:0000313" key="4">
    <source>
        <dbReference type="Proteomes" id="UP000070121"/>
    </source>
</evidence>